<evidence type="ECO:0000256" key="2">
    <source>
        <dbReference type="PROSITE-ProRule" id="PRU00335"/>
    </source>
</evidence>
<dbReference type="InterPro" id="IPR009057">
    <property type="entry name" value="Homeodomain-like_sf"/>
</dbReference>
<dbReference type="Pfam" id="PF00440">
    <property type="entry name" value="TetR_N"/>
    <property type="match status" value="1"/>
</dbReference>
<dbReference type="InterPro" id="IPR039532">
    <property type="entry name" value="TetR_C_Firmicutes"/>
</dbReference>
<sequence>MTNATKSALEESLKRLLLKKPLDKITISDLTADCGISRMTFYYHFKDIYDLVEWSCLEDARIALQGKKTSSTWQEGLLQIFDAVMENKPFILNVYRCVGREQIENYLFHLTFDLLMGVVEEKSQNSSITNDQKIFIANLYKYSFVGLMLDWIKNGMKEDYHVIVDDIATALYGSIDNAIRNFSTEAAPLT</sequence>
<dbReference type="RefSeq" id="WP_178644072.1">
    <property type="nucleotide sequence ID" value="NZ_JBBMEJ010000003.1"/>
</dbReference>
<accession>A0ABV1BD87</accession>
<dbReference type="PANTHER" id="PTHR43479:SF7">
    <property type="entry name" value="TETR-FAMILY TRANSCRIPTIONAL REGULATOR"/>
    <property type="match status" value="1"/>
</dbReference>
<protein>
    <submittedName>
        <fullName evidence="4">TetR-like C-terminal domain-containing protein</fullName>
    </submittedName>
</protein>
<dbReference type="EMBL" id="JBBMEJ010000003">
    <property type="protein sequence ID" value="MEQ2370205.1"/>
    <property type="molecule type" value="Genomic_DNA"/>
</dbReference>
<reference evidence="4 5" key="1">
    <citation type="submission" date="2024-03" db="EMBL/GenBank/DDBJ databases">
        <title>Human intestinal bacterial collection.</title>
        <authorList>
            <person name="Pauvert C."/>
            <person name="Hitch T.C.A."/>
            <person name="Clavel T."/>
        </authorList>
    </citation>
    <scope>NUCLEOTIDE SEQUENCE [LARGE SCALE GENOMIC DNA]</scope>
    <source>
        <strain evidence="4 5">CLA-JM-H16</strain>
    </source>
</reference>
<comment type="caution">
    <text evidence="4">The sequence shown here is derived from an EMBL/GenBank/DDBJ whole genome shotgun (WGS) entry which is preliminary data.</text>
</comment>
<feature type="domain" description="HTH tetR-type" evidence="3">
    <location>
        <begin position="3"/>
        <end position="63"/>
    </location>
</feature>
<keyword evidence="5" id="KW-1185">Reference proteome</keyword>
<dbReference type="SUPFAM" id="SSF46689">
    <property type="entry name" value="Homeodomain-like"/>
    <property type="match status" value="1"/>
</dbReference>
<organism evidence="4 5">
    <name type="scientific">Blautia aquisgranensis</name>
    <dbReference type="NCBI Taxonomy" id="3133153"/>
    <lineage>
        <taxon>Bacteria</taxon>
        <taxon>Bacillati</taxon>
        <taxon>Bacillota</taxon>
        <taxon>Clostridia</taxon>
        <taxon>Lachnospirales</taxon>
        <taxon>Lachnospiraceae</taxon>
        <taxon>Blautia</taxon>
    </lineage>
</organism>
<dbReference type="PANTHER" id="PTHR43479">
    <property type="entry name" value="ACREF/ENVCD OPERON REPRESSOR-RELATED"/>
    <property type="match status" value="1"/>
</dbReference>
<dbReference type="Pfam" id="PF14278">
    <property type="entry name" value="TetR_C_8"/>
    <property type="match status" value="1"/>
</dbReference>
<dbReference type="Gene3D" id="1.10.357.10">
    <property type="entry name" value="Tetracycline Repressor, domain 2"/>
    <property type="match status" value="1"/>
</dbReference>
<name>A0ABV1BD87_9FIRM</name>
<dbReference type="PROSITE" id="PS50977">
    <property type="entry name" value="HTH_TETR_2"/>
    <property type="match status" value="1"/>
</dbReference>
<keyword evidence="1 2" id="KW-0238">DNA-binding</keyword>
<dbReference type="InterPro" id="IPR001647">
    <property type="entry name" value="HTH_TetR"/>
</dbReference>
<gene>
    <name evidence="4" type="ORF">WMO28_04455</name>
</gene>
<evidence type="ECO:0000313" key="5">
    <source>
        <dbReference type="Proteomes" id="UP001473063"/>
    </source>
</evidence>
<evidence type="ECO:0000313" key="4">
    <source>
        <dbReference type="EMBL" id="MEQ2370205.1"/>
    </source>
</evidence>
<evidence type="ECO:0000259" key="3">
    <source>
        <dbReference type="PROSITE" id="PS50977"/>
    </source>
</evidence>
<dbReference type="InterPro" id="IPR050624">
    <property type="entry name" value="HTH-type_Tx_Regulator"/>
</dbReference>
<proteinExistence type="predicted"/>
<feature type="DNA-binding region" description="H-T-H motif" evidence="2">
    <location>
        <begin position="26"/>
        <end position="45"/>
    </location>
</feature>
<evidence type="ECO:0000256" key="1">
    <source>
        <dbReference type="ARBA" id="ARBA00023125"/>
    </source>
</evidence>
<dbReference type="Proteomes" id="UP001473063">
    <property type="component" value="Unassembled WGS sequence"/>
</dbReference>